<comment type="caution">
    <text evidence="8">The sequence shown here is derived from an EMBL/GenBank/DDBJ whole genome shotgun (WGS) entry which is preliminary data.</text>
</comment>
<evidence type="ECO:0000256" key="3">
    <source>
        <dbReference type="ARBA" id="ARBA00010803"/>
    </source>
</evidence>
<evidence type="ECO:0000256" key="4">
    <source>
        <dbReference type="ARBA" id="ARBA00022454"/>
    </source>
</evidence>
<name>A0ABQ9DZ02_TEGGR</name>
<evidence type="ECO:0000259" key="7">
    <source>
        <dbReference type="Pfam" id="PF10283"/>
    </source>
</evidence>
<dbReference type="PANTHER" id="PTHR13386:SF1">
    <property type="entry name" value="HISTONE PARYLATION FACTOR 1"/>
    <property type="match status" value="1"/>
</dbReference>
<reference evidence="8 9" key="1">
    <citation type="submission" date="2022-12" db="EMBL/GenBank/DDBJ databases">
        <title>Chromosome-level genome of Tegillarca granosa.</title>
        <authorList>
            <person name="Kim J."/>
        </authorList>
    </citation>
    <scope>NUCLEOTIDE SEQUENCE [LARGE SCALE GENOMIC DNA]</scope>
    <source>
        <strain evidence="8">Teg-2019</strain>
        <tissue evidence="8">Adductor muscle</tissue>
    </source>
</reference>
<feature type="compositionally biased region" description="Acidic residues" evidence="6">
    <location>
        <begin position="105"/>
        <end position="115"/>
    </location>
</feature>
<evidence type="ECO:0000256" key="5">
    <source>
        <dbReference type="ARBA" id="ARBA00023242"/>
    </source>
</evidence>
<evidence type="ECO:0000313" key="8">
    <source>
        <dbReference type="EMBL" id="KAJ8298299.1"/>
    </source>
</evidence>
<keyword evidence="9" id="KW-1185">Reference proteome</keyword>
<feature type="domain" description="PBZ-type" evidence="7">
    <location>
        <begin position="6"/>
        <end position="30"/>
    </location>
</feature>
<feature type="region of interest" description="Disordered" evidence="6">
    <location>
        <begin position="1"/>
        <end position="126"/>
    </location>
</feature>
<dbReference type="Proteomes" id="UP001217089">
    <property type="component" value="Unassembled WGS sequence"/>
</dbReference>
<feature type="compositionally biased region" description="Basic and acidic residues" evidence="6">
    <location>
        <begin position="18"/>
        <end position="89"/>
    </location>
</feature>
<accession>A0ABQ9DZ02</accession>
<dbReference type="Pfam" id="PF10283">
    <property type="entry name" value="zf-CCHH"/>
    <property type="match status" value="1"/>
</dbReference>
<dbReference type="EMBL" id="JARBDR010000923">
    <property type="protein sequence ID" value="KAJ8298299.1"/>
    <property type="molecule type" value="Genomic_DNA"/>
</dbReference>
<dbReference type="Pfam" id="PF10228">
    <property type="entry name" value="HPF1"/>
    <property type="match status" value="1"/>
</dbReference>
<keyword evidence="5" id="KW-0539">Nucleus</keyword>
<dbReference type="InterPro" id="IPR019361">
    <property type="entry name" value="HPF1"/>
</dbReference>
<keyword evidence="4" id="KW-0158">Chromosome</keyword>
<sequence>MASKKKPVCKYGAKCYRKNPDHLRDYYHPDEQKDEEKIKPKKTRSTDKTSEPPAKKTKKTIDDFFGGKKTEKSEEEVEKKKEEKEKDDSPDSDTEETSTSVQPEVSDEDIEEESDTPPPPSPDDVAENIKRKFLVEMPEDFYEFWEFCKSENSKNPNGKYTFTKRNNSKFLSPFTFNFVSRVSNVLFFLDLQQKYMGVKRPYHILAVLEDLGFKLVGPFDILAGKHKGVTKNSKGRQPNYLLHWRYYYDPPEFLTVIKGDDRKQFHLGYFRDDPAEMPAFVGSNAAADSCVIMPKGDNLFGAVKNCIDDRLKAKDLEKTKKSNLEKIQNAITDWAKKKNYPLETKTKKMKDRDKKVVCKSFHNAGIVVPVDANEVGYREVPETPESKTDSERNKNMEPLEELVTLVQFANDECDYGEGLELGMDLFCYGGKVFHSMISHLLPLAYQFLGRHEYAQIIEAHLKRRQHDADLNVIMKY</sequence>
<evidence type="ECO:0000256" key="6">
    <source>
        <dbReference type="SAM" id="MobiDB-lite"/>
    </source>
</evidence>
<comment type="similarity">
    <text evidence="3">Belongs to the HPF1 family.</text>
</comment>
<comment type="subcellular location">
    <subcellularLocation>
        <location evidence="2">Chromosome</location>
    </subcellularLocation>
    <subcellularLocation>
        <location evidence="1">Nucleus</location>
    </subcellularLocation>
</comment>
<gene>
    <name evidence="8" type="ORF">KUTeg_024830</name>
</gene>
<evidence type="ECO:0000256" key="2">
    <source>
        <dbReference type="ARBA" id="ARBA00004286"/>
    </source>
</evidence>
<protein>
    <recommendedName>
        <fullName evidence="7">PBZ-type domain-containing protein</fullName>
    </recommendedName>
</protein>
<dbReference type="InterPro" id="IPR019406">
    <property type="entry name" value="APLF_PBZ"/>
</dbReference>
<dbReference type="PANTHER" id="PTHR13386">
    <property type="entry name" value="HISTONE PARYLATION FACTOR 1"/>
    <property type="match status" value="1"/>
</dbReference>
<evidence type="ECO:0000256" key="1">
    <source>
        <dbReference type="ARBA" id="ARBA00004123"/>
    </source>
</evidence>
<evidence type="ECO:0000313" key="9">
    <source>
        <dbReference type="Proteomes" id="UP001217089"/>
    </source>
</evidence>
<proteinExistence type="inferred from homology"/>
<organism evidence="8 9">
    <name type="scientific">Tegillarca granosa</name>
    <name type="common">Malaysian cockle</name>
    <name type="synonym">Anadara granosa</name>
    <dbReference type="NCBI Taxonomy" id="220873"/>
    <lineage>
        <taxon>Eukaryota</taxon>
        <taxon>Metazoa</taxon>
        <taxon>Spiralia</taxon>
        <taxon>Lophotrochozoa</taxon>
        <taxon>Mollusca</taxon>
        <taxon>Bivalvia</taxon>
        <taxon>Autobranchia</taxon>
        <taxon>Pteriomorphia</taxon>
        <taxon>Arcoida</taxon>
        <taxon>Arcoidea</taxon>
        <taxon>Arcidae</taxon>
        <taxon>Tegillarca</taxon>
    </lineage>
</organism>